<name>A0A1C0YB92_9BACL</name>
<evidence type="ECO:0000256" key="3">
    <source>
        <dbReference type="ARBA" id="ARBA00023159"/>
    </source>
</evidence>
<dbReference type="AlphaFoldDB" id="A0A1C0YB92"/>
<dbReference type="Gene3D" id="1.10.10.10">
    <property type="entry name" value="Winged helix-like DNA-binding domain superfamily/Winged helix DNA-binding domain"/>
    <property type="match status" value="1"/>
</dbReference>
<dbReference type="PANTHER" id="PTHR24567">
    <property type="entry name" value="CRP FAMILY TRANSCRIPTIONAL REGULATORY PROTEIN"/>
    <property type="match status" value="1"/>
</dbReference>
<gene>
    <name evidence="7" type="ORF">A6K76_03170</name>
</gene>
<evidence type="ECO:0000256" key="1">
    <source>
        <dbReference type="ARBA" id="ARBA00023015"/>
    </source>
</evidence>
<dbReference type="GO" id="GO:0005829">
    <property type="term" value="C:cytosol"/>
    <property type="evidence" value="ECO:0007669"/>
    <property type="project" value="TreeGrafter"/>
</dbReference>
<feature type="domain" description="HTH crp-type" evidence="6">
    <location>
        <begin position="140"/>
        <end position="208"/>
    </location>
</feature>
<dbReference type="InterPro" id="IPR036388">
    <property type="entry name" value="WH-like_DNA-bd_sf"/>
</dbReference>
<dbReference type="InterPro" id="IPR018490">
    <property type="entry name" value="cNMP-bd_dom_sf"/>
</dbReference>
<dbReference type="InterPro" id="IPR036390">
    <property type="entry name" value="WH_DNA-bd_sf"/>
</dbReference>
<dbReference type="OrthoDB" id="581021at2"/>
<reference evidence="7 8" key="1">
    <citation type="submission" date="2016-07" db="EMBL/GenBank/DDBJ databases">
        <title>Caryophanon latum genome sequencing.</title>
        <authorList>
            <person name="Verma A."/>
            <person name="Pal Y."/>
            <person name="Krishnamurthi S."/>
        </authorList>
    </citation>
    <scope>NUCLEOTIDE SEQUENCE [LARGE SCALE GENOMIC DNA]</scope>
    <source>
        <strain evidence="7 8">DSM 14151</strain>
    </source>
</reference>
<evidence type="ECO:0000259" key="6">
    <source>
        <dbReference type="PROSITE" id="PS51063"/>
    </source>
</evidence>
<keyword evidence="3" id="KW-0010">Activator</keyword>
<keyword evidence="4" id="KW-0804">Transcription</keyword>
<dbReference type="InterPro" id="IPR014710">
    <property type="entry name" value="RmlC-like_jellyroll"/>
</dbReference>
<keyword evidence="8" id="KW-1185">Reference proteome</keyword>
<dbReference type="Pfam" id="PF13545">
    <property type="entry name" value="HTH_Crp_2"/>
    <property type="match status" value="1"/>
</dbReference>
<protein>
    <submittedName>
        <fullName evidence="7">Transcriptional regulator</fullName>
    </submittedName>
</protein>
<keyword evidence="1" id="KW-0805">Transcription regulation</keyword>
<dbReference type="RefSeq" id="WP_066466476.1">
    <property type="nucleotide sequence ID" value="NZ_MATO01000078.1"/>
</dbReference>
<dbReference type="InterPro" id="IPR000595">
    <property type="entry name" value="cNMP-bd_dom"/>
</dbReference>
<comment type="caution">
    <text evidence="7">The sequence shown here is derived from an EMBL/GenBank/DDBJ whole genome shotgun (WGS) entry which is preliminary data.</text>
</comment>
<dbReference type="PROSITE" id="PS50042">
    <property type="entry name" value="CNMP_BINDING_3"/>
    <property type="match status" value="1"/>
</dbReference>
<dbReference type="InterPro" id="IPR012318">
    <property type="entry name" value="HTH_CRP"/>
</dbReference>
<dbReference type="CDD" id="cd00038">
    <property type="entry name" value="CAP_ED"/>
    <property type="match status" value="1"/>
</dbReference>
<evidence type="ECO:0000259" key="5">
    <source>
        <dbReference type="PROSITE" id="PS50042"/>
    </source>
</evidence>
<dbReference type="SUPFAM" id="SSF46785">
    <property type="entry name" value="Winged helix' DNA-binding domain"/>
    <property type="match status" value="1"/>
</dbReference>
<dbReference type="EMBL" id="MATO01000078">
    <property type="protein sequence ID" value="OCS84403.1"/>
    <property type="molecule type" value="Genomic_DNA"/>
</dbReference>
<dbReference type="Proteomes" id="UP000093482">
    <property type="component" value="Unassembled WGS sequence"/>
</dbReference>
<evidence type="ECO:0000256" key="2">
    <source>
        <dbReference type="ARBA" id="ARBA00023125"/>
    </source>
</evidence>
<dbReference type="PROSITE" id="PS51063">
    <property type="entry name" value="HTH_CRP_2"/>
    <property type="match status" value="1"/>
</dbReference>
<dbReference type="InterPro" id="IPR050397">
    <property type="entry name" value="Env_Response_Regulators"/>
</dbReference>
<evidence type="ECO:0000313" key="7">
    <source>
        <dbReference type="EMBL" id="OCS84403.1"/>
    </source>
</evidence>
<dbReference type="SMART" id="SM00100">
    <property type="entry name" value="cNMP"/>
    <property type="match status" value="1"/>
</dbReference>
<keyword evidence="2" id="KW-0238">DNA-binding</keyword>
<accession>A0A1C0YB92</accession>
<dbReference type="Pfam" id="PF00027">
    <property type="entry name" value="cNMP_binding"/>
    <property type="match status" value="1"/>
</dbReference>
<organism evidence="7 8">
    <name type="scientific">Caryophanon latum</name>
    <dbReference type="NCBI Taxonomy" id="33977"/>
    <lineage>
        <taxon>Bacteria</taxon>
        <taxon>Bacillati</taxon>
        <taxon>Bacillota</taxon>
        <taxon>Bacilli</taxon>
        <taxon>Bacillales</taxon>
        <taxon>Caryophanaceae</taxon>
        <taxon>Caryophanon</taxon>
    </lineage>
</organism>
<dbReference type="GO" id="GO:0003700">
    <property type="term" value="F:DNA-binding transcription factor activity"/>
    <property type="evidence" value="ECO:0007669"/>
    <property type="project" value="TreeGrafter"/>
</dbReference>
<dbReference type="PANTHER" id="PTHR24567:SF26">
    <property type="entry name" value="REGULATORY PROTEIN YEIL"/>
    <property type="match status" value="1"/>
</dbReference>
<dbReference type="GO" id="GO:0003677">
    <property type="term" value="F:DNA binding"/>
    <property type="evidence" value="ECO:0007669"/>
    <property type="project" value="UniProtKB-KW"/>
</dbReference>
<dbReference type="Gene3D" id="2.60.120.10">
    <property type="entry name" value="Jelly Rolls"/>
    <property type="match status" value="1"/>
</dbReference>
<sequence length="220" mass="25270">MSLQKFAQHYTYQFPSEVVQQLQTKTYERQEAIVQTGDDIDGIYFLVEGCYYVSSVEITGRELLLRYCKAPAILGDIEVIERCSIQSNCIVAERCEFLFVPMHTYKQFLQHDAAFSQLLLKELAYKLKTCTISSRVNALSSVATRLAAYYCTLASVNTGSEYIETRTLNEVASLIGTTKRHVNRILKAWQEEGVVVRTGHTLHIVDWEKLKRYSNDVRFE</sequence>
<feature type="domain" description="Cyclic nucleotide-binding" evidence="5">
    <location>
        <begin position="6"/>
        <end position="126"/>
    </location>
</feature>
<dbReference type="SUPFAM" id="SSF51206">
    <property type="entry name" value="cAMP-binding domain-like"/>
    <property type="match status" value="1"/>
</dbReference>
<evidence type="ECO:0000313" key="8">
    <source>
        <dbReference type="Proteomes" id="UP000093482"/>
    </source>
</evidence>
<proteinExistence type="predicted"/>
<evidence type="ECO:0000256" key="4">
    <source>
        <dbReference type="ARBA" id="ARBA00023163"/>
    </source>
</evidence>